<dbReference type="Proteomes" id="UP000009131">
    <property type="component" value="Unassembled WGS sequence"/>
</dbReference>
<dbReference type="EMBL" id="BABT02000129">
    <property type="protein sequence ID" value="GAA97643.1"/>
    <property type="molecule type" value="Genomic_DNA"/>
</dbReference>
<evidence type="ECO:0000313" key="2">
    <source>
        <dbReference type="Proteomes" id="UP000009131"/>
    </source>
</evidence>
<organism evidence="1 2">
    <name type="scientific">Mixia osmundae (strain CBS 9802 / IAM 14324 / JCM 22182 / KY 12970)</name>
    <dbReference type="NCBI Taxonomy" id="764103"/>
    <lineage>
        <taxon>Eukaryota</taxon>
        <taxon>Fungi</taxon>
        <taxon>Dikarya</taxon>
        <taxon>Basidiomycota</taxon>
        <taxon>Pucciniomycotina</taxon>
        <taxon>Mixiomycetes</taxon>
        <taxon>Mixiales</taxon>
        <taxon>Mixiaceae</taxon>
        <taxon>Mixia</taxon>
    </lineage>
</organism>
<sequence length="74" mass="8403">MSCQLATYLESNALGLVPGEPSPNYSWDQKEPTYENLPEYRRMTKASHTASRRLVRIVVPPPSRMSFASEQLFA</sequence>
<gene>
    <name evidence="1" type="primary">Mo04321</name>
    <name evidence="1" type="ORF">E5Q_04321</name>
</gene>
<dbReference type="RefSeq" id="XP_014568298.1">
    <property type="nucleotide sequence ID" value="XM_014712812.1"/>
</dbReference>
<protein>
    <submittedName>
        <fullName evidence="1">Uncharacterized protein</fullName>
    </submittedName>
</protein>
<reference evidence="1 2" key="2">
    <citation type="journal article" date="2012" name="Open Biol.">
        <title>Characteristics of nucleosomes and linker DNA regions on the genome of the basidiomycete Mixia osmundae revealed by mono- and dinucleosome mapping.</title>
        <authorList>
            <person name="Nishida H."/>
            <person name="Kondo S."/>
            <person name="Matsumoto T."/>
            <person name="Suzuki Y."/>
            <person name="Yoshikawa H."/>
            <person name="Taylor T.D."/>
            <person name="Sugiyama J."/>
        </authorList>
    </citation>
    <scope>NUCLEOTIDE SEQUENCE [LARGE SCALE GENOMIC DNA]</scope>
    <source>
        <strain evidence="2">CBS 9802 / IAM 14324 / JCM 22182 / KY 12970</strain>
    </source>
</reference>
<accession>G7E483</accession>
<comment type="caution">
    <text evidence="1">The sequence shown here is derived from an EMBL/GenBank/DDBJ whole genome shotgun (WGS) entry which is preliminary data.</text>
</comment>
<dbReference type="HOGENOM" id="CLU_2688340_0_0_1"/>
<evidence type="ECO:0000313" key="1">
    <source>
        <dbReference type="EMBL" id="GAA97643.1"/>
    </source>
</evidence>
<dbReference type="AlphaFoldDB" id="G7E483"/>
<dbReference type="InParanoid" id="G7E483"/>
<reference evidence="1 2" key="1">
    <citation type="journal article" date="2011" name="J. Gen. Appl. Microbiol.">
        <title>Draft genome sequencing of the enigmatic basidiomycete Mixia osmundae.</title>
        <authorList>
            <person name="Nishida H."/>
            <person name="Nagatsuka Y."/>
            <person name="Sugiyama J."/>
        </authorList>
    </citation>
    <scope>NUCLEOTIDE SEQUENCE [LARGE SCALE GENOMIC DNA]</scope>
    <source>
        <strain evidence="2">CBS 9802 / IAM 14324 / JCM 22182 / KY 12970</strain>
    </source>
</reference>
<keyword evidence="2" id="KW-1185">Reference proteome</keyword>
<proteinExistence type="predicted"/>
<name>G7E483_MIXOS</name>